<evidence type="ECO:0000313" key="3">
    <source>
        <dbReference type="EMBL" id="TXL60611.1"/>
    </source>
</evidence>
<feature type="transmembrane region" description="Helical" evidence="1">
    <location>
        <begin position="333"/>
        <end position="355"/>
    </location>
</feature>
<reference evidence="3 4" key="1">
    <citation type="submission" date="2019-06" db="EMBL/GenBank/DDBJ databases">
        <title>Aeromicrobium sp. nov., isolated from a maize field.</title>
        <authorList>
            <person name="Lin S.-Y."/>
            <person name="Tsai C.-F."/>
            <person name="Young C.-C."/>
        </authorList>
    </citation>
    <scope>NUCLEOTIDE SEQUENCE [LARGE SCALE GENOMIC DNA]</scope>
    <source>
        <strain evidence="3 4">CC-CFT486</strain>
    </source>
</reference>
<feature type="transmembrane region" description="Helical" evidence="1">
    <location>
        <begin position="20"/>
        <end position="38"/>
    </location>
</feature>
<dbReference type="Proteomes" id="UP000321571">
    <property type="component" value="Unassembled WGS sequence"/>
</dbReference>
<feature type="transmembrane region" description="Helical" evidence="1">
    <location>
        <begin position="88"/>
        <end position="109"/>
    </location>
</feature>
<keyword evidence="1" id="KW-0472">Membrane</keyword>
<keyword evidence="3" id="KW-0012">Acyltransferase</keyword>
<comment type="caution">
    <text evidence="3">The sequence shown here is derived from an EMBL/GenBank/DDBJ whole genome shotgun (WGS) entry which is preliminary data.</text>
</comment>
<dbReference type="GO" id="GO:0000271">
    <property type="term" value="P:polysaccharide biosynthetic process"/>
    <property type="evidence" value="ECO:0007669"/>
    <property type="project" value="TreeGrafter"/>
</dbReference>
<evidence type="ECO:0000259" key="2">
    <source>
        <dbReference type="Pfam" id="PF01757"/>
    </source>
</evidence>
<feature type="domain" description="Acyltransferase 3" evidence="2">
    <location>
        <begin position="14"/>
        <end position="352"/>
    </location>
</feature>
<dbReference type="InterPro" id="IPR050879">
    <property type="entry name" value="Acyltransferase_3"/>
</dbReference>
<keyword evidence="4" id="KW-1185">Reference proteome</keyword>
<feature type="transmembrane region" description="Helical" evidence="1">
    <location>
        <begin position="233"/>
        <end position="250"/>
    </location>
</feature>
<feature type="transmembrane region" description="Helical" evidence="1">
    <location>
        <begin position="156"/>
        <end position="177"/>
    </location>
</feature>
<evidence type="ECO:0000256" key="1">
    <source>
        <dbReference type="SAM" id="Phobius"/>
    </source>
</evidence>
<dbReference type="AlphaFoldDB" id="A0A5C8NIM1"/>
<dbReference type="InterPro" id="IPR002656">
    <property type="entry name" value="Acyl_transf_3_dom"/>
</dbReference>
<keyword evidence="1" id="KW-0812">Transmembrane</keyword>
<evidence type="ECO:0000313" key="4">
    <source>
        <dbReference type="Proteomes" id="UP000321571"/>
    </source>
</evidence>
<dbReference type="RefSeq" id="WP_147686063.1">
    <property type="nucleotide sequence ID" value="NZ_VDUX01000004.1"/>
</dbReference>
<keyword evidence="3" id="KW-0808">Transferase</keyword>
<dbReference type="GO" id="GO:0016747">
    <property type="term" value="F:acyltransferase activity, transferring groups other than amino-acyl groups"/>
    <property type="evidence" value="ECO:0007669"/>
    <property type="project" value="InterPro"/>
</dbReference>
<dbReference type="GO" id="GO:0016020">
    <property type="term" value="C:membrane"/>
    <property type="evidence" value="ECO:0007669"/>
    <property type="project" value="TreeGrafter"/>
</dbReference>
<dbReference type="EMBL" id="VDUX01000004">
    <property type="protein sequence ID" value="TXL60611.1"/>
    <property type="molecule type" value="Genomic_DNA"/>
</dbReference>
<feature type="transmembrane region" description="Helical" evidence="1">
    <location>
        <begin position="257"/>
        <end position="277"/>
    </location>
</feature>
<accession>A0A5C8NIM1</accession>
<gene>
    <name evidence="3" type="ORF">FHP06_09210</name>
</gene>
<feature type="transmembrane region" description="Helical" evidence="1">
    <location>
        <begin position="50"/>
        <end position="67"/>
    </location>
</feature>
<dbReference type="PANTHER" id="PTHR23028:SF53">
    <property type="entry name" value="ACYL_TRANSF_3 DOMAIN-CONTAINING PROTEIN"/>
    <property type="match status" value="1"/>
</dbReference>
<dbReference type="OrthoDB" id="9796461at2"/>
<dbReference type="Pfam" id="PF01757">
    <property type="entry name" value="Acyl_transf_3"/>
    <property type="match status" value="1"/>
</dbReference>
<name>A0A5C8NIM1_9ACTN</name>
<feature type="transmembrane region" description="Helical" evidence="1">
    <location>
        <begin position="182"/>
        <end position="200"/>
    </location>
</feature>
<proteinExistence type="predicted"/>
<keyword evidence="1" id="KW-1133">Transmembrane helix</keyword>
<dbReference type="PANTHER" id="PTHR23028">
    <property type="entry name" value="ACETYLTRANSFERASE"/>
    <property type="match status" value="1"/>
</dbReference>
<organism evidence="3 4">
    <name type="scientific">Aeromicrobium terrae</name>
    <dbReference type="NCBI Taxonomy" id="2498846"/>
    <lineage>
        <taxon>Bacteria</taxon>
        <taxon>Bacillati</taxon>
        <taxon>Actinomycetota</taxon>
        <taxon>Actinomycetes</taxon>
        <taxon>Propionibacteriales</taxon>
        <taxon>Nocardioidaceae</taxon>
        <taxon>Aeromicrobium</taxon>
    </lineage>
</organism>
<protein>
    <submittedName>
        <fullName evidence="3">Acyltransferase</fullName>
    </submittedName>
</protein>
<sequence length="377" mass="41661">MKTLGEALDSRCNSINAIRLAFAGGIILVHAITLGGYADEMPKLIFKDTVGTYALAGFFVMSGYLITASRLSSRSFGDFLWRRLLRIYPAWIASFLLVAVILGPLSRVLQGRSLSGYDWGSAASYVYKNLLFVLKQFDIHGTIPEGSIPVDRIWNFSAWTLFFEFGLWMCIGILVLVVPRKLVNPGIVFAFLCCAFIKIYDKLGQDLSTVSNTATGGRAKGDVDGGIFTLLEPLARLGGFFFAGAVLYIYRDKIKLSLAAVLACLAVCLGLATIGWFHTLAPIFWAYALMYVATSRRGGRINYPNDLSYGTYIYAFPITQIWAVVNVDHPMPYVVFAFLCVATTMPIAWLSWHYLEKPAMSLKRLTAGRDKAIIGVP</sequence>